<evidence type="ECO:0000313" key="2">
    <source>
        <dbReference type="Proteomes" id="UP001501510"/>
    </source>
</evidence>
<evidence type="ECO:0000313" key="1">
    <source>
        <dbReference type="EMBL" id="GAA0744045.1"/>
    </source>
</evidence>
<sequence>MKLSWLGHSSFLMESSNGTKIVTDPFPPNIGYPSNKISTDLVTISHHHFDHNYKNKLNKNCNIIDTAGVFNYKDIKILGIKSYHDKLKGMKRGENIIFKFNIDGYNICHLGDLGHILDDNYLDILKNINILLIPVGGNFTLNGKEAAFLCKKINSNIIIPMHFKTDNVTMKLDGIEKFLYHTKNNIKVSKNFINIDKNISGKKNLVYILKLK</sequence>
<name>A0ABN1JPI6_9CLOT</name>
<dbReference type="SUPFAM" id="SSF56281">
    <property type="entry name" value="Metallo-hydrolase/oxidoreductase"/>
    <property type="match status" value="1"/>
</dbReference>
<protein>
    <submittedName>
        <fullName evidence="1">MBL fold metallo-hydrolase</fullName>
    </submittedName>
</protein>
<proteinExistence type="predicted"/>
<gene>
    <name evidence="1" type="ORF">GCM10008906_28460</name>
</gene>
<reference evidence="1 2" key="1">
    <citation type="journal article" date="2019" name="Int. J. Syst. Evol. Microbiol.">
        <title>The Global Catalogue of Microorganisms (GCM) 10K type strain sequencing project: providing services to taxonomists for standard genome sequencing and annotation.</title>
        <authorList>
            <consortium name="The Broad Institute Genomics Platform"/>
            <consortium name="The Broad Institute Genome Sequencing Center for Infectious Disease"/>
            <person name="Wu L."/>
            <person name="Ma J."/>
        </authorList>
    </citation>
    <scope>NUCLEOTIDE SEQUENCE [LARGE SCALE GENOMIC DNA]</scope>
    <source>
        <strain evidence="1 2">JCM 1407</strain>
    </source>
</reference>
<keyword evidence="2" id="KW-1185">Reference proteome</keyword>
<dbReference type="Proteomes" id="UP001501510">
    <property type="component" value="Unassembled WGS sequence"/>
</dbReference>
<dbReference type="Gene3D" id="3.60.15.10">
    <property type="entry name" value="Ribonuclease Z/Hydroxyacylglutathione hydrolase-like"/>
    <property type="match status" value="1"/>
</dbReference>
<organism evidence="1 2">
    <name type="scientific">Clostridium oceanicum</name>
    <dbReference type="NCBI Taxonomy" id="1543"/>
    <lineage>
        <taxon>Bacteria</taxon>
        <taxon>Bacillati</taxon>
        <taxon>Bacillota</taxon>
        <taxon>Clostridia</taxon>
        <taxon>Eubacteriales</taxon>
        <taxon>Clostridiaceae</taxon>
        <taxon>Clostridium</taxon>
    </lineage>
</organism>
<dbReference type="PANTHER" id="PTHR42967:SF1">
    <property type="entry name" value="MBL FOLD METALLO-HYDROLASE"/>
    <property type="match status" value="1"/>
</dbReference>
<dbReference type="PANTHER" id="PTHR42967">
    <property type="entry name" value="METAL DEPENDENT HYDROLASE"/>
    <property type="match status" value="1"/>
</dbReference>
<dbReference type="InterPro" id="IPR036866">
    <property type="entry name" value="RibonucZ/Hydroxyglut_hydro"/>
</dbReference>
<dbReference type="EMBL" id="BAAACG010000013">
    <property type="protein sequence ID" value="GAA0744045.1"/>
    <property type="molecule type" value="Genomic_DNA"/>
</dbReference>
<accession>A0ABN1JPI6</accession>
<dbReference type="Pfam" id="PF13483">
    <property type="entry name" value="Lactamase_B_3"/>
    <property type="match status" value="1"/>
</dbReference>
<comment type="caution">
    <text evidence="1">The sequence shown here is derived from an EMBL/GenBank/DDBJ whole genome shotgun (WGS) entry which is preliminary data.</text>
</comment>
<dbReference type="RefSeq" id="WP_343762527.1">
    <property type="nucleotide sequence ID" value="NZ_BAAACG010000013.1"/>
</dbReference>